<comment type="caution">
    <text evidence="1">The sequence shown here is derived from an EMBL/GenBank/DDBJ whole genome shotgun (WGS) entry which is preliminary data.</text>
</comment>
<reference evidence="1" key="1">
    <citation type="journal article" date="2019" name="Sci. Rep.">
        <title>Draft genome of Tanacetum cinerariifolium, the natural source of mosquito coil.</title>
        <authorList>
            <person name="Yamashiro T."/>
            <person name="Shiraishi A."/>
            <person name="Satake H."/>
            <person name="Nakayama K."/>
        </authorList>
    </citation>
    <scope>NUCLEOTIDE SEQUENCE</scope>
</reference>
<accession>A0A6L2KE53</accession>
<dbReference type="EMBL" id="BKCJ010002322">
    <property type="protein sequence ID" value="GEU47773.1"/>
    <property type="molecule type" value="Genomic_DNA"/>
</dbReference>
<proteinExistence type="predicted"/>
<evidence type="ECO:0000313" key="1">
    <source>
        <dbReference type="EMBL" id="GEU47773.1"/>
    </source>
</evidence>
<sequence length="341" mass="39041">MKTEEISDRFVTPCFVNGLEAYDGEINLGVEENMISNEFAVKLCLVHEVKRGNKVVKKELIMALSGEIYFVKFIINLEEDDVKPEYKEGSLNVKSLKAEPIRLLSNVLCQVGVTRIIAKFLILDMLIDRDTPLLVGRGFLHIYGGIVKTIDNITSTFDGICHQTFHAAKTSLDTAESDTDDEEDYAFQRNKYGAPIYGPKPARLWEEKMMKPDHQEPNILDNMKPWKRLGLYHAEELDEEGFDVYFKGGVIKTQQGVGTQRERERERESLICCGWFITKLARKGWVLSDEVLRSLSSMIYYRDLDTTTLRELIDSKGRLILEDPQIDVHRVAIPRAQRASM</sequence>
<gene>
    <name evidence="1" type="ORF">Tci_019751</name>
</gene>
<dbReference type="AlphaFoldDB" id="A0A6L2KE53"/>
<protein>
    <submittedName>
        <fullName evidence="1">Uncharacterized protein</fullName>
    </submittedName>
</protein>
<name>A0A6L2KE53_TANCI</name>
<organism evidence="1">
    <name type="scientific">Tanacetum cinerariifolium</name>
    <name type="common">Dalmatian daisy</name>
    <name type="synonym">Chrysanthemum cinerariifolium</name>
    <dbReference type="NCBI Taxonomy" id="118510"/>
    <lineage>
        <taxon>Eukaryota</taxon>
        <taxon>Viridiplantae</taxon>
        <taxon>Streptophyta</taxon>
        <taxon>Embryophyta</taxon>
        <taxon>Tracheophyta</taxon>
        <taxon>Spermatophyta</taxon>
        <taxon>Magnoliopsida</taxon>
        <taxon>eudicotyledons</taxon>
        <taxon>Gunneridae</taxon>
        <taxon>Pentapetalae</taxon>
        <taxon>asterids</taxon>
        <taxon>campanulids</taxon>
        <taxon>Asterales</taxon>
        <taxon>Asteraceae</taxon>
        <taxon>Asteroideae</taxon>
        <taxon>Anthemideae</taxon>
        <taxon>Anthemidinae</taxon>
        <taxon>Tanacetum</taxon>
    </lineage>
</organism>